<sequence>MSDSRQSAMVKLFLASYDDFKARLKRRLGSEDLACDVLHETYLRVDRLDDALEVKKPQAYLFRIALNIAADRREGDARLLTGEEVAELLQVADEGLDPERIVGGHAEIRRLLEALCELPARRRQILIASRLEETPHAEISRRFGISTRTVEKELKAALWFCAERLERKVIQRFGPGAGKPS</sequence>
<dbReference type="SUPFAM" id="SSF88946">
    <property type="entry name" value="Sigma2 domain of RNA polymerase sigma factors"/>
    <property type="match status" value="1"/>
</dbReference>
<dbReference type="SUPFAM" id="SSF88659">
    <property type="entry name" value="Sigma3 and sigma4 domains of RNA polymerase sigma factors"/>
    <property type="match status" value="1"/>
</dbReference>
<reference evidence="8" key="8">
    <citation type="submission" date="2020-01" db="EMBL/GenBank/DDBJ databases">
        <title>Bacteria Cultured from War Wounds Associated with the Conflict in Eastern Ukraine.</title>
        <authorList>
            <person name="Snesrud E."/>
            <person name="Galac M.R."/>
            <person name="Mc Gann P."/>
            <person name="Valentine K."/>
            <person name="Viacheslav K."/>
        </authorList>
    </citation>
    <scope>NUCLEOTIDE SEQUENCE</scope>
    <source>
        <strain evidence="8">VNMU148</strain>
    </source>
</reference>
<dbReference type="Proteomes" id="UP000284767">
    <property type="component" value="Unassembled WGS sequence"/>
</dbReference>
<reference evidence="6" key="1">
    <citation type="submission" date="2015-06" db="EMBL/GenBank/DDBJ databases">
        <authorList>
            <person name="Radhakrishnan R."/>
            <person name="Underwood A."/>
            <person name="Al-Shahib A."/>
        </authorList>
    </citation>
    <scope>NUCLEOTIDE SEQUENCE</scope>
    <source>
        <strain evidence="6">P19_London_7_VIM_2_05_10</strain>
    </source>
</reference>
<evidence type="ECO:0000256" key="1">
    <source>
        <dbReference type="ARBA" id="ARBA00010641"/>
    </source>
</evidence>
<dbReference type="PANTHER" id="PTHR43133:SF63">
    <property type="entry name" value="RNA POLYMERASE SIGMA FACTOR FECI-RELATED"/>
    <property type="match status" value="1"/>
</dbReference>
<evidence type="ECO:0000259" key="5">
    <source>
        <dbReference type="Pfam" id="PF08281"/>
    </source>
</evidence>
<reference evidence="12" key="9">
    <citation type="submission" date="2023-06" db="EMBL/GenBank/DDBJ databases">
        <authorList>
            <consortium name="Clinical and Environmental Microbiology Branch: Whole genome sequencing antimicrobial resistance pathogens in the healthcare setting"/>
        </authorList>
    </citation>
    <scope>NUCLEOTIDE SEQUENCE</scope>
    <source>
        <strain evidence="12">2021CK-01020</strain>
    </source>
</reference>
<accession>A0A1S1C7P0</accession>
<dbReference type="Proteomes" id="UP000644192">
    <property type="component" value="Unassembled WGS sequence"/>
</dbReference>
<dbReference type="Gene3D" id="1.10.1740.10">
    <property type="match status" value="1"/>
</dbReference>
<reference evidence="10 15" key="5">
    <citation type="submission" date="2018-08" db="EMBL/GenBank/DDBJ databases">
        <title>Recombination of ecologically and evolutionarily significant loci maintains genetic cohesion in the Pseudomonas syringae species complex.</title>
        <authorList>
            <person name="Dillon M."/>
            <person name="Thakur S."/>
            <person name="Almeida R.N.D."/>
            <person name="Weir B.S."/>
            <person name="Guttman D.S."/>
        </authorList>
    </citation>
    <scope>NUCLEOTIDE SEQUENCE [LARGE SCALE GENOMIC DNA]</scope>
    <source>
        <strain evidence="10 15">ICMP 7846</strain>
    </source>
</reference>
<evidence type="ECO:0000313" key="10">
    <source>
        <dbReference type="EMBL" id="RMS55380.1"/>
    </source>
</evidence>
<dbReference type="OMA" id="RVHEMKH"/>
<dbReference type="EMBL" id="RBSQ01000583">
    <property type="protein sequence ID" value="RMS55380.1"/>
    <property type="molecule type" value="Genomic_DNA"/>
</dbReference>
<dbReference type="Proteomes" id="UP001297540">
    <property type="component" value="Chromosome"/>
</dbReference>
<dbReference type="Proteomes" id="UP000194857">
    <property type="component" value="Unassembled WGS sequence"/>
</dbReference>
<evidence type="ECO:0000256" key="3">
    <source>
        <dbReference type="ARBA" id="ARBA00023082"/>
    </source>
</evidence>
<dbReference type="InterPro" id="IPR013324">
    <property type="entry name" value="RNA_pol_sigma_r3/r4-like"/>
</dbReference>
<dbReference type="PANTHER" id="PTHR43133">
    <property type="entry name" value="RNA POLYMERASE ECF-TYPE SIGMA FACTO"/>
    <property type="match status" value="1"/>
</dbReference>
<dbReference type="RefSeq" id="WP_003085329.1">
    <property type="nucleotide sequence ID" value="NZ_AP014622.1"/>
</dbReference>
<evidence type="ECO:0000313" key="16">
    <source>
        <dbReference type="Proteomes" id="UP000284767"/>
    </source>
</evidence>
<dbReference type="EMBL" id="NSNE01000006">
    <property type="protein sequence ID" value="RPM16849.1"/>
    <property type="molecule type" value="Genomic_DNA"/>
</dbReference>
<dbReference type="EMBL" id="NFFZ01000005">
    <property type="protein sequence ID" value="OTI62531.1"/>
    <property type="molecule type" value="Genomic_DNA"/>
</dbReference>
<dbReference type="EMBL" id="CVVU01000228">
    <property type="protein sequence ID" value="CRP55268.1"/>
    <property type="molecule type" value="Genomic_DNA"/>
</dbReference>
<accession>A0A071L8M6</accession>
<evidence type="ECO:0000256" key="2">
    <source>
        <dbReference type="ARBA" id="ARBA00023015"/>
    </source>
</evidence>
<evidence type="ECO:0000313" key="12">
    <source>
        <dbReference type="EMBL" id="WOS76556.1"/>
    </source>
</evidence>
<dbReference type="InterPro" id="IPR013325">
    <property type="entry name" value="RNA_pol_sigma_r2"/>
</dbReference>
<dbReference type="GO" id="GO:0003677">
    <property type="term" value="F:DNA binding"/>
    <property type="evidence" value="ECO:0007669"/>
    <property type="project" value="InterPro"/>
</dbReference>
<reference evidence="11 16" key="6">
    <citation type="submission" date="2019-01" db="EMBL/GenBank/DDBJ databases">
        <title>The Pseudomonas aeruginosa pan-genome provides new insights on its population structure, horizontal gene transfer and pathogenicity.</title>
        <authorList>
            <person name="Freschi L."/>
            <person name="Vincent A.T."/>
            <person name="Jeukens J."/>
            <person name="Emond-Rheault J.-G."/>
            <person name="Kukavica-Ibrulj I."/>
            <person name="Dupont M.-J."/>
            <person name="Charette S.J."/>
            <person name="Boyle B."/>
            <person name="Levesque R.C."/>
        </authorList>
    </citation>
    <scope>NUCLEOTIDE SEQUENCE [LARGE SCALE GENOMIC DNA]</scope>
    <source>
        <strain evidence="11 16">PA-W36</strain>
    </source>
</reference>
<dbReference type="eggNOG" id="COG1595">
    <property type="taxonomic scope" value="Bacteria"/>
</dbReference>
<evidence type="ECO:0000256" key="4">
    <source>
        <dbReference type="ARBA" id="ARBA00023163"/>
    </source>
</evidence>
<protein>
    <submittedName>
        <fullName evidence="9">ECF sigma factor VreI</fullName>
    </submittedName>
    <submittedName>
        <fullName evidence="6 12">RNA polymerase sigma factor</fullName>
    </submittedName>
    <submittedName>
        <fullName evidence="8">Sigma-70 family RNA polymerase sigma factor</fullName>
    </submittedName>
</protein>
<evidence type="ECO:0000313" key="18">
    <source>
        <dbReference type="Proteomes" id="UP000644192"/>
    </source>
</evidence>
<dbReference type="EMBL" id="WOAD01000074">
    <property type="protein sequence ID" value="MUI39602.1"/>
    <property type="molecule type" value="Genomic_DNA"/>
</dbReference>
<dbReference type="Proteomes" id="UP000045039">
    <property type="component" value="Unassembled WGS sequence"/>
</dbReference>
<dbReference type="InterPro" id="IPR014284">
    <property type="entry name" value="RNA_pol_sigma-70_dom"/>
</dbReference>
<reference evidence="11 16" key="4">
    <citation type="submission" date="2017-08" db="EMBL/GenBank/DDBJ databases">
        <authorList>
            <person name="Feschi L."/>
            <person name="Jeukens J."/>
            <person name="Emond-Rheault J.-G."/>
            <person name="Kukavica-Ibrulj I."/>
            <person name="Boyle B."/>
            <person name="Levesque R.C."/>
        </authorList>
    </citation>
    <scope>NUCLEOTIDE SEQUENCE [LARGE SCALE GENOMIC DNA]</scope>
    <source>
        <strain evidence="11 16">PA-W36</strain>
    </source>
</reference>
<evidence type="ECO:0000313" key="8">
    <source>
        <dbReference type="EMBL" id="MZZ16788.1"/>
    </source>
</evidence>
<dbReference type="Proteomes" id="UP000433532">
    <property type="component" value="Unassembled WGS sequence"/>
</dbReference>
<reference evidence="7 17" key="7">
    <citation type="submission" date="2019-11" db="EMBL/GenBank/DDBJ databases">
        <title>Genomes of ocular Pseudomonas aeruginosa isolates.</title>
        <authorList>
            <person name="Khan M."/>
            <person name="Rice S.A."/>
            <person name="Willcox M.D.P."/>
            <person name="Stapleton F."/>
        </authorList>
    </citation>
    <scope>NUCLEOTIDE SEQUENCE [LARGE SCALE GENOMIC DNA]</scope>
    <source>
        <strain evidence="7 17">PA221</strain>
    </source>
</reference>
<evidence type="ECO:0000313" key="9">
    <source>
        <dbReference type="EMBL" id="OTI62531.1"/>
    </source>
</evidence>
<evidence type="ECO:0000313" key="14">
    <source>
        <dbReference type="Proteomes" id="UP000194857"/>
    </source>
</evidence>
<evidence type="ECO:0000313" key="11">
    <source>
        <dbReference type="EMBL" id="RPM16849.1"/>
    </source>
</evidence>
<keyword evidence="4" id="KW-0804">Transcription</keyword>
<dbReference type="EMBL" id="CP136986">
    <property type="protein sequence ID" value="WOS76556.1"/>
    <property type="molecule type" value="Genomic_DNA"/>
</dbReference>
<name>A0A071L8M6_PSEAI</name>
<feature type="domain" description="RNA polymerase sigma factor 70 region 4 type 2" evidence="5">
    <location>
        <begin position="109"/>
        <end position="161"/>
    </location>
</feature>
<dbReference type="AlphaFoldDB" id="A0A071L8M6"/>
<keyword evidence="3" id="KW-0731">Sigma factor</keyword>
<comment type="similarity">
    <text evidence="1">Belongs to the sigma-70 factor family. ECF subfamily.</text>
</comment>
<dbReference type="GO" id="GO:0016987">
    <property type="term" value="F:sigma factor activity"/>
    <property type="evidence" value="ECO:0007669"/>
    <property type="project" value="UniProtKB-KW"/>
</dbReference>
<dbReference type="Pfam" id="PF08281">
    <property type="entry name" value="Sigma70_r4_2"/>
    <property type="match status" value="1"/>
</dbReference>
<evidence type="ECO:0000313" key="13">
    <source>
        <dbReference type="Proteomes" id="UP000045039"/>
    </source>
</evidence>
<dbReference type="GO" id="GO:0006352">
    <property type="term" value="P:DNA-templated transcription initiation"/>
    <property type="evidence" value="ECO:0007669"/>
    <property type="project" value="InterPro"/>
</dbReference>
<proteinExistence type="inferred from homology"/>
<dbReference type="InterPro" id="IPR013249">
    <property type="entry name" value="RNA_pol_sigma70_r4_t2"/>
</dbReference>
<reference evidence="9 14" key="3">
    <citation type="submission" date="2017-05" db="EMBL/GenBank/DDBJ databases">
        <authorList>
            <person name="Song R."/>
            <person name="Chenine A.L."/>
            <person name="Ruprecht R.M."/>
        </authorList>
    </citation>
    <scope>NUCLEOTIDE SEQUENCE [LARGE SCALE GENOMIC DNA]</scope>
    <source>
        <strain evidence="9 14">S567_C10_BS</strain>
    </source>
</reference>
<reference evidence="12" key="10">
    <citation type="submission" date="2023-10" db="EMBL/GenBank/DDBJ databases">
        <title>Pathogen: clinical or host-associated sample.</title>
        <authorList>
            <person name="Hergert J."/>
            <person name="Casey R."/>
            <person name="Wagner J."/>
            <person name="Young E.L."/>
            <person name="Oakeson K.F."/>
        </authorList>
    </citation>
    <scope>NUCLEOTIDE SEQUENCE</scope>
    <source>
        <strain evidence="12">2021CK-01020</strain>
    </source>
</reference>
<dbReference type="EMBL" id="WXZT01000034">
    <property type="protein sequence ID" value="MZZ16788.1"/>
    <property type="molecule type" value="Genomic_DNA"/>
</dbReference>
<reference evidence="13" key="2">
    <citation type="submission" date="2015-06" db="EMBL/GenBank/DDBJ databases">
        <authorList>
            <person name="Radhakrishnan Rajesh"/>
            <person name="Underwood Anthony"/>
            <person name="Al-Shahib Ali"/>
        </authorList>
    </citation>
    <scope>NUCLEOTIDE SEQUENCE [LARGE SCALE GENOMIC DNA]</scope>
    <source>
        <strain evidence="13">P19_London_7_VIM_2_05_10</strain>
    </source>
</reference>
<evidence type="ECO:0000313" key="15">
    <source>
        <dbReference type="Proteomes" id="UP000270834"/>
    </source>
</evidence>
<evidence type="ECO:0000313" key="17">
    <source>
        <dbReference type="Proteomes" id="UP000433532"/>
    </source>
</evidence>
<evidence type="ECO:0000313" key="6">
    <source>
        <dbReference type="EMBL" id="CRP55268.1"/>
    </source>
</evidence>
<dbReference type="InterPro" id="IPR036388">
    <property type="entry name" value="WH-like_DNA-bd_sf"/>
</dbReference>
<keyword evidence="2" id="KW-0805">Transcription regulation</keyword>
<organism evidence="8 18">
    <name type="scientific">Pseudomonas aeruginosa</name>
    <dbReference type="NCBI Taxonomy" id="287"/>
    <lineage>
        <taxon>Bacteria</taxon>
        <taxon>Pseudomonadati</taxon>
        <taxon>Pseudomonadota</taxon>
        <taxon>Gammaproteobacteria</taxon>
        <taxon>Pseudomonadales</taxon>
        <taxon>Pseudomonadaceae</taxon>
        <taxon>Pseudomonas</taxon>
    </lineage>
</organism>
<dbReference type="Proteomes" id="UP000270834">
    <property type="component" value="Unassembled WGS sequence"/>
</dbReference>
<dbReference type="Gene3D" id="1.10.10.10">
    <property type="entry name" value="Winged helix-like DNA-binding domain superfamily/Winged helix DNA-binding domain"/>
    <property type="match status" value="1"/>
</dbReference>
<gene>
    <name evidence="12" type="primary">vreI</name>
    <name evidence="10" type="ORF">ALP65_00423</name>
    <name evidence="9" type="ORF">CAZ10_13290</name>
    <name evidence="7" type="ORF">GNQ48_32010</name>
    <name evidence="8" type="ORF">GUL26_31460</name>
    <name evidence="11" type="ORF">IPC1295_11780</name>
    <name evidence="12" type="ORF">L4V69_29295</name>
    <name evidence="6" type="ORF">PAERUG_P19_London_7_VIM_2_05_10_04810</name>
</gene>
<dbReference type="InterPro" id="IPR039425">
    <property type="entry name" value="RNA_pol_sigma-70-like"/>
</dbReference>
<dbReference type="NCBIfam" id="TIGR02937">
    <property type="entry name" value="sigma70-ECF"/>
    <property type="match status" value="1"/>
</dbReference>
<dbReference type="SMR" id="A0A071L8M6"/>
<evidence type="ECO:0000313" key="7">
    <source>
        <dbReference type="EMBL" id="MUI39602.1"/>
    </source>
</evidence>